<gene>
    <name evidence="2" type="primary">40</name>
    <name evidence="2" type="ORF">SEA_GREENHEARTS_40</name>
</gene>
<dbReference type="EMBL" id="MK279854">
    <property type="protein sequence ID" value="AZS08019.1"/>
    <property type="molecule type" value="Genomic_DNA"/>
</dbReference>
<feature type="transmembrane region" description="Helical" evidence="1">
    <location>
        <begin position="6"/>
        <end position="23"/>
    </location>
</feature>
<dbReference type="KEGG" id="vg:63910682"/>
<keyword evidence="1" id="KW-0472">Membrane</keyword>
<name>A0A3S9UCJ0_9CAUD</name>
<evidence type="ECO:0000313" key="3">
    <source>
        <dbReference type="Proteomes" id="UP000288110"/>
    </source>
</evidence>
<organism evidence="2 3">
    <name type="scientific">Arthrobacter phage GreenHearts</name>
    <dbReference type="NCBI Taxonomy" id="2499003"/>
    <lineage>
        <taxon>Viruses</taxon>
        <taxon>Duplodnaviria</taxon>
        <taxon>Heunggongvirae</taxon>
        <taxon>Uroviricota</taxon>
        <taxon>Caudoviricetes</taxon>
        <taxon>Korravirus</taxon>
        <taxon>Korravirus greenhearts</taxon>
    </lineage>
</organism>
<protein>
    <submittedName>
        <fullName evidence="2">Uncharacterized protein</fullName>
    </submittedName>
</protein>
<dbReference type="Proteomes" id="UP000288110">
    <property type="component" value="Segment"/>
</dbReference>
<dbReference type="RefSeq" id="YP_010049960.1">
    <property type="nucleotide sequence ID" value="NC_054420.1"/>
</dbReference>
<accession>A0A3S9UCJ0</accession>
<sequence length="88" mass="11140">MDWLWFLLWIVTFAVAMYYWRQWQEERSQRKQREASDLNDAEFSRSYRRWQQAQWADYRAWKKANPEAPPRIWPGFISHEEWRRGEDN</sequence>
<keyword evidence="1" id="KW-1133">Transmembrane helix</keyword>
<evidence type="ECO:0000313" key="2">
    <source>
        <dbReference type="EMBL" id="AZS08019.1"/>
    </source>
</evidence>
<dbReference type="GeneID" id="63910682"/>
<reference evidence="2 3" key="1">
    <citation type="submission" date="2018-12" db="EMBL/GenBank/DDBJ databases">
        <authorList>
            <person name="Aull H.G."/>
            <person name="Zack K."/>
            <person name="Garlena R.A."/>
            <person name="Russell D.A."/>
            <person name="Pope W.H."/>
            <person name="Jacobs-Sera D."/>
            <person name="Hatfull G.F."/>
        </authorList>
    </citation>
    <scope>NUCLEOTIDE SEQUENCE [LARGE SCALE GENOMIC DNA]</scope>
</reference>
<keyword evidence="1" id="KW-0812">Transmembrane</keyword>
<evidence type="ECO:0000256" key="1">
    <source>
        <dbReference type="SAM" id="Phobius"/>
    </source>
</evidence>
<proteinExistence type="predicted"/>
<keyword evidence="3" id="KW-1185">Reference proteome</keyword>